<dbReference type="AlphaFoldDB" id="A0A1G9DK12"/>
<feature type="region of interest" description="Disordered" evidence="1">
    <location>
        <begin position="128"/>
        <end position="151"/>
    </location>
</feature>
<evidence type="ECO:0000313" key="4">
    <source>
        <dbReference type="Proteomes" id="UP000199213"/>
    </source>
</evidence>
<evidence type="ECO:0000256" key="1">
    <source>
        <dbReference type="SAM" id="MobiDB-lite"/>
    </source>
</evidence>
<keyword evidence="4" id="KW-1185">Reference proteome</keyword>
<organism evidence="3 4">
    <name type="scientific">Actinopolyspora mzabensis</name>
    <dbReference type="NCBI Taxonomy" id="995066"/>
    <lineage>
        <taxon>Bacteria</taxon>
        <taxon>Bacillati</taxon>
        <taxon>Actinomycetota</taxon>
        <taxon>Actinomycetes</taxon>
        <taxon>Actinopolysporales</taxon>
        <taxon>Actinopolysporaceae</taxon>
        <taxon>Actinopolyspora</taxon>
    </lineage>
</organism>
<sequence>MLVLVADRRAGETLPSRYGSRRDEHSKRAATAIQIKINFALMVRPAAPRSRNPRQEHPETAVGRMICAMPSESPDLRASDEDREQIATLLRRAQQEGRLTLNEFDERVAEAYRARTYSELAPLISDLPDENGNAVRTGPSRGSTSESTPGRTAMGIMSYAERVGPWRVPPRFATFAFWGGGKIDLREAYLDADEVEIRCYAIMGGIEVIVPPGTRIEDRCAAIMGGVEREVRGATSRSGVKVLLTGFAFWGGVYIHSEEPGERDD</sequence>
<protein>
    <recommendedName>
        <fullName evidence="2">DUF1707 domain-containing protein</fullName>
    </recommendedName>
</protein>
<gene>
    <name evidence="3" type="ORF">SAMN04487820_110144</name>
</gene>
<accession>A0A1G9DK12</accession>
<name>A0A1G9DK12_ACTMZ</name>
<dbReference type="PANTHER" id="PTHR40763:SF4">
    <property type="entry name" value="DUF1707 DOMAIN-CONTAINING PROTEIN"/>
    <property type="match status" value="1"/>
</dbReference>
<feature type="domain" description="DUF1707" evidence="2">
    <location>
        <begin position="76"/>
        <end position="128"/>
    </location>
</feature>
<proteinExistence type="predicted"/>
<evidence type="ECO:0000259" key="2">
    <source>
        <dbReference type="Pfam" id="PF08044"/>
    </source>
</evidence>
<dbReference type="InterPro" id="IPR012551">
    <property type="entry name" value="DUF1707_SHOCT-like"/>
</dbReference>
<dbReference type="EMBL" id="FNFM01000010">
    <property type="protein sequence ID" value="SDK64189.1"/>
    <property type="molecule type" value="Genomic_DNA"/>
</dbReference>
<reference evidence="4" key="1">
    <citation type="submission" date="2016-10" db="EMBL/GenBank/DDBJ databases">
        <authorList>
            <person name="Varghese N."/>
            <person name="Submissions S."/>
        </authorList>
    </citation>
    <scope>NUCLEOTIDE SEQUENCE [LARGE SCALE GENOMIC DNA]</scope>
    <source>
        <strain evidence="4">DSM 45460</strain>
    </source>
</reference>
<dbReference type="Pfam" id="PF08044">
    <property type="entry name" value="DUF1707"/>
    <property type="match status" value="1"/>
</dbReference>
<evidence type="ECO:0000313" key="3">
    <source>
        <dbReference type="EMBL" id="SDK64189.1"/>
    </source>
</evidence>
<feature type="compositionally biased region" description="Polar residues" evidence="1">
    <location>
        <begin position="140"/>
        <end position="150"/>
    </location>
</feature>
<dbReference type="Proteomes" id="UP000199213">
    <property type="component" value="Unassembled WGS sequence"/>
</dbReference>
<dbReference type="PANTHER" id="PTHR40763">
    <property type="entry name" value="MEMBRANE PROTEIN-RELATED"/>
    <property type="match status" value="1"/>
</dbReference>